<reference evidence="1" key="2">
    <citation type="submission" date="2018-10" db="UniProtKB">
        <authorList>
            <consortium name="EnsemblPlants"/>
        </authorList>
    </citation>
    <scope>IDENTIFICATION</scope>
</reference>
<dbReference type="PANTHER" id="PTHR34223:SF116">
    <property type="entry name" value="F-BOX DOMAIN-CONTAINING PROTEIN"/>
    <property type="match status" value="1"/>
</dbReference>
<dbReference type="Proteomes" id="UP000019116">
    <property type="component" value="Chromosome 2B"/>
</dbReference>
<name>A0A3B6CB54_WHEAT</name>
<dbReference type="AlphaFoldDB" id="A0A3B6CB54"/>
<evidence type="ECO:0000313" key="1">
    <source>
        <dbReference type="EnsemblPlants" id="TraesCS2B02G433100.1"/>
    </source>
</evidence>
<evidence type="ECO:0000313" key="2">
    <source>
        <dbReference type="Proteomes" id="UP000019116"/>
    </source>
</evidence>
<dbReference type="InterPro" id="IPR032675">
    <property type="entry name" value="LRR_dom_sf"/>
</dbReference>
<accession>A0A3B6CB54</accession>
<dbReference type="EnsemblPlants" id="TraesCS2B02G433100.1">
    <property type="protein sequence ID" value="TraesCS2B02G433100.1"/>
    <property type="gene ID" value="TraesCS2B02G433100"/>
</dbReference>
<evidence type="ECO:0008006" key="3">
    <source>
        <dbReference type="Google" id="ProtNLM"/>
    </source>
</evidence>
<sequence length="371" mass="42309">MDDVLPIVISFLPAHEAVRTCVLSPRWRHFWTSAPGLRITAVGDFGSADKFNQFVDRLLFLRRHSDCPLESCEFDLDDREFGFNSISSFQHVYRWSLQSALDCNVRVLRCSFTDTNPNFRMLPEQLSEYPEPLLSQHLTGLELHCIRCALDFSGCPVLVDLKMEQCVTHAAEMLSPSLRQLSMVCCELSMWHRTQVTLPNLVRLELINCAGCLDDDPCFGCHFHFEFIAQRGSSYFFQGLSRAKHLELLASYNDAFIFQRDLKCRPTFPMLKTLILNDWCLHADLSAVIHFIQHSPNLEKVTLKFAEEFDSSMVTEGDNSLLEGTFSSDHLKMVEIKCLKVDGRINKILKILSACGISLEKVNIRQANTSS</sequence>
<dbReference type="OrthoDB" id="683255at2759"/>
<reference evidence="1" key="1">
    <citation type="submission" date="2018-08" db="EMBL/GenBank/DDBJ databases">
        <authorList>
            <person name="Rossello M."/>
        </authorList>
    </citation>
    <scope>NUCLEOTIDE SEQUENCE [LARGE SCALE GENOMIC DNA]</scope>
    <source>
        <strain evidence="1">cv. Chinese Spring</strain>
    </source>
</reference>
<dbReference type="Gramene" id="TraesCS2B03G1102100.1">
    <property type="protein sequence ID" value="TraesCS2B03G1102100.1.CDS"/>
    <property type="gene ID" value="TraesCS2B03G1102100"/>
</dbReference>
<dbReference type="InterPro" id="IPR036047">
    <property type="entry name" value="F-box-like_dom_sf"/>
</dbReference>
<dbReference type="Gramene" id="TraesCS2B02G433100.1">
    <property type="protein sequence ID" value="TraesCS2B02G433100.1"/>
    <property type="gene ID" value="TraesCS2B02G433100"/>
</dbReference>
<dbReference type="SUPFAM" id="SSF81383">
    <property type="entry name" value="F-box domain"/>
    <property type="match status" value="1"/>
</dbReference>
<proteinExistence type="predicted"/>
<dbReference type="PANTHER" id="PTHR34223">
    <property type="entry name" value="OS11G0201299 PROTEIN"/>
    <property type="match status" value="1"/>
</dbReference>
<protein>
    <recommendedName>
        <fullName evidence="3">F-box domain-containing protein</fullName>
    </recommendedName>
</protein>
<keyword evidence="2" id="KW-1185">Reference proteome</keyword>
<gene>
    <name evidence="1" type="primary">LOC123046398</name>
</gene>
<organism evidence="1">
    <name type="scientific">Triticum aestivum</name>
    <name type="common">Wheat</name>
    <dbReference type="NCBI Taxonomy" id="4565"/>
    <lineage>
        <taxon>Eukaryota</taxon>
        <taxon>Viridiplantae</taxon>
        <taxon>Streptophyta</taxon>
        <taxon>Embryophyta</taxon>
        <taxon>Tracheophyta</taxon>
        <taxon>Spermatophyta</taxon>
        <taxon>Magnoliopsida</taxon>
        <taxon>Liliopsida</taxon>
        <taxon>Poales</taxon>
        <taxon>Poaceae</taxon>
        <taxon>BOP clade</taxon>
        <taxon>Pooideae</taxon>
        <taxon>Triticodae</taxon>
        <taxon>Triticeae</taxon>
        <taxon>Triticinae</taxon>
        <taxon>Triticum</taxon>
    </lineage>
</organism>
<dbReference type="Gene3D" id="3.80.10.10">
    <property type="entry name" value="Ribonuclease Inhibitor"/>
    <property type="match status" value="1"/>
</dbReference>
<dbReference type="InterPro" id="IPR053197">
    <property type="entry name" value="F-box_SCFL_complex_component"/>
</dbReference>
<dbReference type="SUPFAM" id="SSF52047">
    <property type="entry name" value="RNI-like"/>
    <property type="match status" value="1"/>
</dbReference>